<feature type="region of interest" description="Disordered" evidence="2">
    <location>
        <begin position="277"/>
        <end position="327"/>
    </location>
</feature>
<dbReference type="EnsemblMetazoa" id="AMAM020300-RA">
    <property type="protein sequence ID" value="AMAM020300-PA"/>
    <property type="gene ID" value="AMAM020300"/>
</dbReference>
<protein>
    <recommendedName>
        <fullName evidence="5">Ig-like domain-containing protein</fullName>
    </recommendedName>
</protein>
<accession>A0A182T5Y5</accession>
<evidence type="ECO:0008006" key="5">
    <source>
        <dbReference type="Google" id="ProtNLM"/>
    </source>
</evidence>
<dbReference type="AlphaFoldDB" id="A0A182T5Y5"/>
<dbReference type="InterPro" id="IPR013783">
    <property type="entry name" value="Ig-like_fold"/>
</dbReference>
<reference evidence="3" key="2">
    <citation type="submission" date="2020-05" db="UniProtKB">
        <authorList>
            <consortium name="EnsemblMetazoa"/>
        </authorList>
    </citation>
    <scope>IDENTIFICATION</scope>
    <source>
        <strain evidence="3">maculatus3</strain>
    </source>
</reference>
<feature type="compositionally biased region" description="Polar residues" evidence="2">
    <location>
        <begin position="287"/>
        <end position="327"/>
    </location>
</feature>
<dbReference type="GO" id="GO:0098609">
    <property type="term" value="P:cell-cell adhesion"/>
    <property type="evidence" value="ECO:0007669"/>
    <property type="project" value="TreeGrafter"/>
</dbReference>
<keyword evidence="4" id="KW-1185">Reference proteome</keyword>
<reference evidence="4" key="1">
    <citation type="submission" date="2013-09" db="EMBL/GenBank/DDBJ databases">
        <title>The Genome Sequence of Anopheles maculatus species B.</title>
        <authorList>
            <consortium name="The Broad Institute Genomics Platform"/>
            <person name="Neafsey D.E."/>
            <person name="Besansky N."/>
            <person name="Howell P."/>
            <person name="Walton C."/>
            <person name="Young S.K."/>
            <person name="Zeng Q."/>
            <person name="Gargeya S."/>
            <person name="Fitzgerald M."/>
            <person name="Haas B."/>
            <person name="Abouelleil A."/>
            <person name="Allen A.W."/>
            <person name="Alvarado L."/>
            <person name="Arachchi H.M."/>
            <person name="Berlin A.M."/>
            <person name="Chapman S.B."/>
            <person name="Gainer-Dewar J."/>
            <person name="Goldberg J."/>
            <person name="Griggs A."/>
            <person name="Gujja S."/>
            <person name="Hansen M."/>
            <person name="Howarth C."/>
            <person name="Imamovic A."/>
            <person name="Ireland A."/>
            <person name="Larimer J."/>
            <person name="McCowan C."/>
            <person name="Murphy C."/>
            <person name="Pearson M."/>
            <person name="Poon T.W."/>
            <person name="Priest M."/>
            <person name="Roberts A."/>
            <person name="Saif S."/>
            <person name="Shea T."/>
            <person name="Sisk P."/>
            <person name="Sykes S."/>
            <person name="Wortman J."/>
            <person name="Nusbaum C."/>
            <person name="Birren B."/>
        </authorList>
    </citation>
    <scope>NUCLEOTIDE SEQUENCE [LARGE SCALE GENOMIC DNA]</scope>
    <source>
        <strain evidence="4">maculatus3</strain>
    </source>
</reference>
<evidence type="ECO:0000313" key="3">
    <source>
        <dbReference type="EnsemblMetazoa" id="AMAM020300-PA"/>
    </source>
</evidence>
<sequence length="327" mass="36425">MEYSLSLFLSLCFPAIPTVPPFHLGRQALPNGTLYFPPFAGHLFRTDVHDTTYRCRISYSYYVLLSHDIRVRAVVRQPYEVKVENGDVTLANTAFLKCFVSSHVREFVHVSSWFSEKEMLLPGRSDIGTRYVITTPGGELCIRNVNEEDRLKRFSCVTVDTLTGERKTSEAILLALKGTRYVITTPGGELCIRNVNEEDRLKRFSCVTVDTLTGERKTSEAILLALKGTFALSPEIPELHIVRCSSMRCECPSIESSNTITPSLYLNRPLFILSSHNPKTPIRTHADSTPNMAPSTSQKSVSELTTGKGTSVQLPCNVQGNPVPSFS</sequence>
<dbReference type="PANTHER" id="PTHR44170:SF56">
    <property type="entry name" value="FIBRONECTIN TYPE-III DOMAIN-CONTAINING PROTEIN"/>
    <property type="match status" value="1"/>
</dbReference>
<proteinExistence type="predicted"/>
<dbReference type="Gene3D" id="2.60.40.10">
    <property type="entry name" value="Immunoglobulins"/>
    <property type="match status" value="2"/>
</dbReference>
<keyword evidence="1" id="KW-1015">Disulfide bond</keyword>
<dbReference type="VEuPathDB" id="VectorBase:AMAM020300"/>
<organism evidence="3 4">
    <name type="scientific">Anopheles maculatus</name>
    <dbReference type="NCBI Taxonomy" id="74869"/>
    <lineage>
        <taxon>Eukaryota</taxon>
        <taxon>Metazoa</taxon>
        <taxon>Ecdysozoa</taxon>
        <taxon>Arthropoda</taxon>
        <taxon>Hexapoda</taxon>
        <taxon>Insecta</taxon>
        <taxon>Pterygota</taxon>
        <taxon>Neoptera</taxon>
        <taxon>Endopterygota</taxon>
        <taxon>Diptera</taxon>
        <taxon>Nematocera</taxon>
        <taxon>Culicoidea</taxon>
        <taxon>Culicidae</taxon>
        <taxon>Anophelinae</taxon>
        <taxon>Anopheles</taxon>
        <taxon>Anopheles maculatus group</taxon>
    </lineage>
</organism>
<evidence type="ECO:0000313" key="4">
    <source>
        <dbReference type="Proteomes" id="UP000075901"/>
    </source>
</evidence>
<evidence type="ECO:0000256" key="2">
    <source>
        <dbReference type="SAM" id="MobiDB-lite"/>
    </source>
</evidence>
<dbReference type="PANTHER" id="PTHR44170">
    <property type="entry name" value="PROTEIN SIDEKICK"/>
    <property type="match status" value="1"/>
</dbReference>
<name>A0A182T5Y5_9DIPT</name>
<dbReference type="Proteomes" id="UP000075901">
    <property type="component" value="Unassembled WGS sequence"/>
</dbReference>
<evidence type="ECO:0000256" key="1">
    <source>
        <dbReference type="ARBA" id="ARBA00023157"/>
    </source>
</evidence>